<name>A0A9X2L899_9PROT</name>
<organism evidence="3 4">
    <name type="scientific">Parvularcula maris</name>
    <dbReference type="NCBI Taxonomy" id="2965077"/>
    <lineage>
        <taxon>Bacteria</taxon>
        <taxon>Pseudomonadati</taxon>
        <taxon>Pseudomonadota</taxon>
        <taxon>Alphaproteobacteria</taxon>
        <taxon>Parvularculales</taxon>
        <taxon>Parvularculaceae</taxon>
        <taxon>Parvularcula</taxon>
    </lineage>
</organism>
<protein>
    <submittedName>
        <fullName evidence="3">Outer membrane lipoprotein carrier protein LolA</fullName>
    </submittedName>
</protein>
<keyword evidence="4" id="KW-1185">Reference proteome</keyword>
<dbReference type="InterPro" id="IPR029046">
    <property type="entry name" value="LolA/LolB/LppX"/>
</dbReference>
<gene>
    <name evidence="3" type="ORF">NOG11_01145</name>
</gene>
<comment type="caution">
    <text evidence="3">The sequence shown here is derived from an EMBL/GenBank/DDBJ whole genome shotgun (WGS) entry which is preliminary data.</text>
</comment>
<reference evidence="3" key="1">
    <citation type="submission" date="2022-07" db="EMBL/GenBank/DDBJ databases">
        <title>Parvularcula maris sp. nov., an algicidal bacterium isolated from seawater.</title>
        <authorList>
            <person name="Li F."/>
        </authorList>
    </citation>
    <scope>NUCLEOTIDE SEQUENCE</scope>
    <source>
        <strain evidence="3">BGMRC 0090</strain>
    </source>
</reference>
<feature type="chain" id="PRO_5040992536" evidence="2">
    <location>
        <begin position="27"/>
        <end position="213"/>
    </location>
</feature>
<evidence type="ECO:0000256" key="2">
    <source>
        <dbReference type="SAM" id="SignalP"/>
    </source>
</evidence>
<accession>A0A9X2L899</accession>
<evidence type="ECO:0000256" key="1">
    <source>
        <dbReference type="ARBA" id="ARBA00022729"/>
    </source>
</evidence>
<proteinExistence type="predicted"/>
<dbReference type="PANTHER" id="PTHR35869:SF1">
    <property type="entry name" value="OUTER-MEMBRANE LIPOPROTEIN CARRIER PROTEIN"/>
    <property type="match status" value="1"/>
</dbReference>
<dbReference type="RefSeq" id="WP_256617785.1">
    <property type="nucleotide sequence ID" value="NZ_JANIBC010000001.1"/>
</dbReference>
<dbReference type="EMBL" id="JANIBC010000001">
    <property type="protein sequence ID" value="MCQ8183982.1"/>
    <property type="molecule type" value="Genomic_DNA"/>
</dbReference>
<evidence type="ECO:0000313" key="4">
    <source>
        <dbReference type="Proteomes" id="UP001142610"/>
    </source>
</evidence>
<dbReference type="SUPFAM" id="SSF89392">
    <property type="entry name" value="Prokaryotic lipoproteins and lipoprotein localization factors"/>
    <property type="match status" value="1"/>
</dbReference>
<dbReference type="Proteomes" id="UP001142610">
    <property type="component" value="Unassembled WGS sequence"/>
</dbReference>
<dbReference type="Pfam" id="PF03548">
    <property type="entry name" value="LolA"/>
    <property type="match status" value="1"/>
</dbReference>
<dbReference type="PANTHER" id="PTHR35869">
    <property type="entry name" value="OUTER-MEMBRANE LIPOPROTEIN CARRIER PROTEIN"/>
    <property type="match status" value="1"/>
</dbReference>
<keyword evidence="3" id="KW-0449">Lipoprotein</keyword>
<keyword evidence="1 2" id="KW-0732">Signal</keyword>
<dbReference type="InterPro" id="IPR004564">
    <property type="entry name" value="OM_lipoprot_carrier_LolA-like"/>
</dbReference>
<dbReference type="AlphaFoldDB" id="A0A9X2L899"/>
<evidence type="ECO:0000313" key="3">
    <source>
        <dbReference type="EMBL" id="MCQ8183982.1"/>
    </source>
</evidence>
<dbReference type="Gene3D" id="2.50.20.10">
    <property type="entry name" value="Lipoprotein localisation LolA/LolB/LppX"/>
    <property type="match status" value="1"/>
</dbReference>
<dbReference type="CDD" id="cd16325">
    <property type="entry name" value="LolA"/>
    <property type="match status" value="1"/>
</dbReference>
<feature type="signal peptide" evidence="2">
    <location>
        <begin position="1"/>
        <end position="26"/>
    </location>
</feature>
<sequence length="213" mass="23266">MLLRSLPLVLLAAAAAMVGVPTARVAAQDEASSERSMGLLQEAAAGLEAIRNLEASFTQFAPDGQISKGRFYLSRPGRLRFEYDDPNPMLIVATGGLVYIHDEELESTSSYPVGQTPLRFLLSKELDLEAAQVISVREDQHGIKIELEARDEDLRGRLALLFESETLTLSGWSFVDPAGQMTLVSLEDVEAKKRLSGRLFRVPEAGGSFLSDN</sequence>